<dbReference type="GO" id="GO:0043025">
    <property type="term" value="C:neuronal cell body"/>
    <property type="evidence" value="ECO:0007669"/>
    <property type="project" value="TreeGrafter"/>
</dbReference>
<evidence type="ECO:0000313" key="10">
    <source>
        <dbReference type="Proteomes" id="UP001168821"/>
    </source>
</evidence>
<feature type="transmembrane region" description="Helical" evidence="8">
    <location>
        <begin position="340"/>
        <end position="359"/>
    </location>
</feature>
<evidence type="ECO:0000256" key="2">
    <source>
        <dbReference type="ARBA" id="ARBA00022475"/>
    </source>
</evidence>
<evidence type="ECO:0000256" key="6">
    <source>
        <dbReference type="ARBA" id="ARBA00023170"/>
    </source>
</evidence>
<dbReference type="GO" id="GO:0030424">
    <property type="term" value="C:axon"/>
    <property type="evidence" value="ECO:0007669"/>
    <property type="project" value="TreeGrafter"/>
</dbReference>
<dbReference type="GO" id="GO:0050909">
    <property type="term" value="P:sensory perception of taste"/>
    <property type="evidence" value="ECO:0007669"/>
    <property type="project" value="InterPro"/>
</dbReference>
<sequence>MSLLKETPYIQICVYKIMGIVQFSELKKPRLLERLWCVPFYLSFILLCWHYNTHPHPDVVIIEVIEIICNLENIVCMITTCFYFYRRNNTLQSVLIKIDKIRSDHDTTFTNRSKRILLISLLALIFAFAPFMDTPPIFLIYIYFPITVNCFDLLFLSDIMTSIYAKFKLINRKFELQAYSTCKIIKLKILQQEVANSEIQLMNELSYLHSSLVQIAITVCQNFTITILVSLVLWFQNVITTIYYVLYQSIHDIDFNLDHVGNLIFLLYSFGWLFSLMEIFTGVEAEASKACTLVHSAWHKYSAEAKINPKIRHLQLISVRLLSTKLRFSARGFFDLDWKFFHLMVATVTTYVVILVQLYI</sequence>
<keyword evidence="10" id="KW-1185">Reference proteome</keyword>
<evidence type="ECO:0000256" key="3">
    <source>
        <dbReference type="ARBA" id="ARBA00022692"/>
    </source>
</evidence>
<feature type="transmembrane region" description="Helical" evidence="8">
    <location>
        <begin position="35"/>
        <end position="52"/>
    </location>
</feature>
<dbReference type="InterPro" id="IPR013604">
    <property type="entry name" value="7TM_chemorcpt"/>
</dbReference>
<feature type="transmembrane region" description="Helical" evidence="8">
    <location>
        <begin position="116"/>
        <end position="132"/>
    </location>
</feature>
<comment type="caution">
    <text evidence="9">The sequence shown here is derived from an EMBL/GenBank/DDBJ whole genome shotgun (WGS) entry which is preliminary data.</text>
</comment>
<dbReference type="GO" id="GO:0007165">
    <property type="term" value="P:signal transduction"/>
    <property type="evidence" value="ECO:0007669"/>
    <property type="project" value="UniProtKB-KW"/>
</dbReference>
<evidence type="ECO:0000313" key="9">
    <source>
        <dbReference type="EMBL" id="KAJ3648635.1"/>
    </source>
</evidence>
<gene>
    <name evidence="9" type="ORF">Zmor_020426</name>
</gene>
<dbReference type="PANTHER" id="PTHR21143">
    <property type="entry name" value="INVERTEBRATE GUSTATORY RECEPTOR"/>
    <property type="match status" value="1"/>
</dbReference>
<organism evidence="9 10">
    <name type="scientific">Zophobas morio</name>
    <dbReference type="NCBI Taxonomy" id="2755281"/>
    <lineage>
        <taxon>Eukaryota</taxon>
        <taxon>Metazoa</taxon>
        <taxon>Ecdysozoa</taxon>
        <taxon>Arthropoda</taxon>
        <taxon>Hexapoda</taxon>
        <taxon>Insecta</taxon>
        <taxon>Pterygota</taxon>
        <taxon>Neoptera</taxon>
        <taxon>Endopterygota</taxon>
        <taxon>Coleoptera</taxon>
        <taxon>Polyphaga</taxon>
        <taxon>Cucujiformia</taxon>
        <taxon>Tenebrionidae</taxon>
        <taxon>Zophobas</taxon>
    </lineage>
</organism>
<proteinExistence type="inferred from homology"/>
<feature type="transmembrane region" description="Helical" evidence="8">
    <location>
        <begin position="138"/>
        <end position="165"/>
    </location>
</feature>
<keyword evidence="7 8" id="KW-0807">Transducer</keyword>
<evidence type="ECO:0000256" key="4">
    <source>
        <dbReference type="ARBA" id="ARBA00022989"/>
    </source>
</evidence>
<comment type="function">
    <text evidence="8">Gustatory receptor which mediates acceptance or avoidance behavior, depending on its substrates.</text>
</comment>
<dbReference type="GO" id="GO:0030425">
    <property type="term" value="C:dendrite"/>
    <property type="evidence" value="ECO:0007669"/>
    <property type="project" value="TreeGrafter"/>
</dbReference>
<keyword evidence="6 8" id="KW-0675">Receptor</keyword>
<evidence type="ECO:0000256" key="8">
    <source>
        <dbReference type="RuleBase" id="RU363108"/>
    </source>
</evidence>
<dbReference type="GO" id="GO:0007635">
    <property type="term" value="P:chemosensory behavior"/>
    <property type="evidence" value="ECO:0007669"/>
    <property type="project" value="TreeGrafter"/>
</dbReference>
<feature type="transmembrane region" description="Helical" evidence="8">
    <location>
        <begin position="223"/>
        <end position="247"/>
    </location>
</feature>
<accession>A0AA38M9L9</accession>
<evidence type="ECO:0000256" key="1">
    <source>
        <dbReference type="ARBA" id="ARBA00004651"/>
    </source>
</evidence>
<dbReference type="EMBL" id="JALNTZ010000006">
    <property type="protein sequence ID" value="KAJ3648635.1"/>
    <property type="molecule type" value="Genomic_DNA"/>
</dbReference>
<reference evidence="9" key="1">
    <citation type="journal article" date="2023" name="G3 (Bethesda)">
        <title>Whole genome assemblies of Zophobas morio and Tenebrio molitor.</title>
        <authorList>
            <person name="Kaur S."/>
            <person name="Stinson S.A."/>
            <person name="diCenzo G.C."/>
        </authorList>
    </citation>
    <scope>NUCLEOTIDE SEQUENCE</scope>
    <source>
        <strain evidence="9">QUZm001</strain>
    </source>
</reference>
<feature type="transmembrane region" description="Helical" evidence="8">
    <location>
        <begin position="64"/>
        <end position="85"/>
    </location>
</feature>
<comment type="similarity">
    <text evidence="8">Belongs to the insect chemoreceptor superfamily. Gustatory receptor (GR) family.</text>
</comment>
<dbReference type="Proteomes" id="UP001168821">
    <property type="component" value="Unassembled WGS sequence"/>
</dbReference>
<dbReference type="AlphaFoldDB" id="A0AA38M9L9"/>
<dbReference type="Pfam" id="PF08395">
    <property type="entry name" value="7tm_7"/>
    <property type="match status" value="1"/>
</dbReference>
<feature type="transmembrane region" description="Helical" evidence="8">
    <location>
        <begin position="259"/>
        <end position="280"/>
    </location>
</feature>
<keyword evidence="2 8" id="KW-1003">Cell membrane</keyword>
<evidence type="ECO:0000256" key="7">
    <source>
        <dbReference type="ARBA" id="ARBA00023224"/>
    </source>
</evidence>
<dbReference type="PANTHER" id="PTHR21143:SF133">
    <property type="entry name" value="GUSTATORY AND PHEROMONE RECEPTOR 32A-RELATED"/>
    <property type="match status" value="1"/>
</dbReference>
<comment type="subcellular location">
    <subcellularLocation>
        <location evidence="1 8">Cell membrane</location>
        <topology evidence="1 8">Multi-pass membrane protein</topology>
    </subcellularLocation>
</comment>
<keyword evidence="4 8" id="KW-1133">Transmembrane helix</keyword>
<dbReference type="GO" id="GO:0005886">
    <property type="term" value="C:plasma membrane"/>
    <property type="evidence" value="ECO:0007669"/>
    <property type="project" value="UniProtKB-SubCell"/>
</dbReference>
<keyword evidence="5 8" id="KW-0472">Membrane</keyword>
<name>A0AA38M9L9_9CUCU</name>
<keyword evidence="3 8" id="KW-0812">Transmembrane</keyword>
<protein>
    <recommendedName>
        <fullName evidence="8">Gustatory receptor</fullName>
    </recommendedName>
</protein>
<evidence type="ECO:0000256" key="5">
    <source>
        <dbReference type="ARBA" id="ARBA00023136"/>
    </source>
</evidence>
<dbReference type="GO" id="GO:0008049">
    <property type="term" value="P:male courtship behavior"/>
    <property type="evidence" value="ECO:0007669"/>
    <property type="project" value="TreeGrafter"/>
</dbReference>